<dbReference type="RefSeq" id="WP_155667478.1">
    <property type="nucleotide sequence ID" value="NZ_WOCA01000002.1"/>
</dbReference>
<proteinExistence type="predicted"/>
<dbReference type="GO" id="GO:0009401">
    <property type="term" value="P:phosphoenolpyruvate-dependent sugar phosphotransferase system"/>
    <property type="evidence" value="ECO:0007669"/>
    <property type="project" value="InterPro"/>
</dbReference>
<keyword evidence="2" id="KW-0813">Transport</keyword>
<dbReference type="EMBL" id="WOCA01000002">
    <property type="protein sequence ID" value="MUK87631.1"/>
    <property type="molecule type" value="Genomic_DNA"/>
</dbReference>
<dbReference type="Proteomes" id="UP000469125">
    <property type="component" value="Unassembled WGS sequence"/>
</dbReference>
<evidence type="ECO:0000256" key="1">
    <source>
        <dbReference type="PROSITE-ProRule" id="PRU00420"/>
    </source>
</evidence>
<dbReference type="PROSITE" id="PS51097">
    <property type="entry name" value="PTS_EIIA_TYPE_5"/>
    <property type="match status" value="1"/>
</dbReference>
<protein>
    <submittedName>
        <fullName evidence="2">PTS glucose transporter subunit IIABC</fullName>
    </submittedName>
</protein>
<dbReference type="GO" id="GO:0008982">
    <property type="term" value="F:protein-N(PI)-phosphohistidine-sugar phosphotransferase activity"/>
    <property type="evidence" value="ECO:0007669"/>
    <property type="project" value="InterPro"/>
</dbReference>
<keyword evidence="3" id="KW-1185">Reference proteome</keyword>
<name>A0A6N8FEL5_9BACI</name>
<dbReference type="Gene3D" id="2.40.33.40">
    <property type="entry name" value="Phosphotransferase system, glucitol/sorbitol-specific IIA component"/>
    <property type="match status" value="1"/>
</dbReference>
<dbReference type="GO" id="GO:0005737">
    <property type="term" value="C:cytoplasm"/>
    <property type="evidence" value="ECO:0007669"/>
    <property type="project" value="InterPro"/>
</dbReference>
<accession>A0A6N8FEL5</accession>
<dbReference type="PANTHER" id="PTHR40398">
    <property type="entry name" value="PTS SYSTEM GLUCITOL/SORBITOL-SPECIFIC EIIA COMPONENT"/>
    <property type="match status" value="1"/>
</dbReference>
<gene>
    <name evidence="2" type="ORF">GMD78_04350</name>
</gene>
<reference evidence="2 3" key="1">
    <citation type="submission" date="2019-11" db="EMBL/GenBank/DDBJ databases">
        <authorList>
            <person name="Li X."/>
        </authorList>
    </citation>
    <scope>NUCLEOTIDE SEQUENCE [LARGE SCALE GENOMIC DNA]</scope>
    <source>
        <strain evidence="2 3">L9</strain>
    </source>
</reference>
<feature type="modified residue" description="Phosphohistidine; by HPr" evidence="1">
    <location>
        <position position="44"/>
    </location>
</feature>
<dbReference type="InterPro" id="IPR004716">
    <property type="entry name" value="PTS_IIA_glucitol/sorbitol-sp"/>
</dbReference>
<organism evidence="2 3">
    <name type="scientific">Ornithinibacillus caprae</name>
    <dbReference type="NCBI Taxonomy" id="2678566"/>
    <lineage>
        <taxon>Bacteria</taxon>
        <taxon>Bacillati</taxon>
        <taxon>Bacillota</taxon>
        <taxon>Bacilli</taxon>
        <taxon>Bacillales</taxon>
        <taxon>Bacillaceae</taxon>
        <taxon>Ornithinibacillus</taxon>
    </lineage>
</organism>
<evidence type="ECO:0000313" key="2">
    <source>
        <dbReference type="EMBL" id="MUK87631.1"/>
    </source>
</evidence>
<dbReference type="PANTHER" id="PTHR40398:SF1">
    <property type="entry name" value="PTS SYSTEM GLUCITOL_SORBITOL-SPECIFIC EIIA COMPONENT"/>
    <property type="match status" value="1"/>
</dbReference>
<evidence type="ECO:0000313" key="3">
    <source>
        <dbReference type="Proteomes" id="UP000469125"/>
    </source>
</evidence>
<dbReference type="GO" id="GO:0016301">
    <property type="term" value="F:kinase activity"/>
    <property type="evidence" value="ECO:0007669"/>
    <property type="project" value="TreeGrafter"/>
</dbReference>
<dbReference type="AlphaFoldDB" id="A0A6N8FEL5"/>
<comment type="caution">
    <text evidence="2">The sequence shown here is derived from an EMBL/GenBank/DDBJ whole genome shotgun (WGS) entry which is preliminary data.</text>
</comment>
<dbReference type="SUPFAM" id="SSF141530">
    <property type="entry name" value="PTSIIA/GutA-like"/>
    <property type="match status" value="1"/>
</dbReference>
<dbReference type="Pfam" id="PF03829">
    <property type="entry name" value="PTSIIA_gutA"/>
    <property type="match status" value="1"/>
</dbReference>
<keyword evidence="2" id="KW-0762">Sugar transport</keyword>
<dbReference type="InterPro" id="IPR036665">
    <property type="entry name" value="PTS_IIA_glucitol/sorbitol_sf"/>
</dbReference>
<sequence length="122" mass="13341">MSNIFIELNVVEVGEEASLMLDEGMMILFNDTVPADLKGIAVVHDASNITDEIKVGDKLEIDGHSFEILFVGEKANETLGELGHATFNFDGEKHSELPGTICLEKKAIPEIKTNSVITFHRG</sequence>